<accession>A0A3E0VPQ6</accession>
<sequence>MRAERLSPAELDVAIAAAPLAYLPLGTLEFHGPHLPIGLDAMNAKALCEAAALLTGGIVLPVVYQGTGGGHGDYPWTIMMPGPEAIVSHLESTLARLDSFGVRTAMVFTGHFADEQLDMVDDLTARWNAGPSPLRVVGTGVNRCPDAPLPPDHAGAFESTLLAATEPALVHLDRLPALDAHPSPDPAGDPFGTHRHDPAHPLWGVFGPDPRPADLSAAPALLAHLAGWLAALARPA</sequence>
<dbReference type="AlphaFoldDB" id="A0A3E0VPQ6"/>
<keyword evidence="2" id="KW-0479">Metal-binding</keyword>
<evidence type="ECO:0000313" key="6">
    <source>
        <dbReference type="EMBL" id="RFA11363.1"/>
    </source>
</evidence>
<evidence type="ECO:0000256" key="1">
    <source>
        <dbReference type="ARBA" id="ARBA00001947"/>
    </source>
</evidence>
<dbReference type="Gene3D" id="3.40.50.10310">
    <property type="entry name" value="Creatininase"/>
    <property type="match status" value="1"/>
</dbReference>
<keyword evidence="3" id="KW-0378">Hydrolase</keyword>
<keyword evidence="7" id="KW-1185">Reference proteome</keyword>
<keyword evidence="4" id="KW-0862">Zinc</keyword>
<dbReference type="EMBL" id="NBWZ01000001">
    <property type="protein sequence ID" value="RFA11363.1"/>
    <property type="molecule type" value="Genomic_DNA"/>
</dbReference>
<gene>
    <name evidence="6" type="ORF">B7R54_17150</name>
</gene>
<dbReference type="PANTHER" id="PTHR35005">
    <property type="entry name" value="3-DEHYDRO-SCYLLO-INOSOSE HYDROLASE"/>
    <property type="match status" value="1"/>
</dbReference>
<dbReference type="PANTHER" id="PTHR35005:SF1">
    <property type="entry name" value="2-AMINO-5-FORMYLAMINO-6-RIBOSYLAMINOPYRIMIDIN-4(3H)-ONE 5'-MONOPHOSPHATE DEFORMYLASE"/>
    <property type="match status" value="1"/>
</dbReference>
<proteinExistence type="inferred from homology"/>
<dbReference type="GO" id="GO:0016811">
    <property type="term" value="F:hydrolase activity, acting on carbon-nitrogen (but not peptide) bonds, in linear amides"/>
    <property type="evidence" value="ECO:0007669"/>
    <property type="project" value="TreeGrafter"/>
</dbReference>
<evidence type="ECO:0000256" key="3">
    <source>
        <dbReference type="ARBA" id="ARBA00022801"/>
    </source>
</evidence>
<evidence type="ECO:0000313" key="7">
    <source>
        <dbReference type="Proteomes" id="UP000256486"/>
    </source>
</evidence>
<reference evidence="6 7" key="1">
    <citation type="submission" date="2017-04" db="EMBL/GenBank/DDBJ databases">
        <title>Comparative genome analysis of Subtercola boreus.</title>
        <authorList>
            <person name="Cho Y.-J."/>
            <person name="Cho A."/>
            <person name="Kim O.-S."/>
            <person name="Lee J.-I."/>
        </authorList>
    </citation>
    <scope>NUCLEOTIDE SEQUENCE [LARGE SCALE GENOMIC DNA]</scope>
    <source>
        <strain evidence="6 7">K300</strain>
    </source>
</reference>
<comment type="similarity">
    <text evidence="5">Belongs to the creatininase superfamily.</text>
</comment>
<dbReference type="GO" id="GO:0009231">
    <property type="term" value="P:riboflavin biosynthetic process"/>
    <property type="evidence" value="ECO:0007669"/>
    <property type="project" value="TreeGrafter"/>
</dbReference>
<protein>
    <submittedName>
        <fullName evidence="6">Creatinase</fullName>
    </submittedName>
</protein>
<dbReference type="GO" id="GO:0046872">
    <property type="term" value="F:metal ion binding"/>
    <property type="evidence" value="ECO:0007669"/>
    <property type="project" value="UniProtKB-KW"/>
</dbReference>
<dbReference type="OrthoDB" id="9801445at2"/>
<dbReference type="Proteomes" id="UP000256486">
    <property type="component" value="Unassembled WGS sequence"/>
</dbReference>
<organism evidence="6 7">
    <name type="scientific">Subtercola boreus</name>
    <dbReference type="NCBI Taxonomy" id="120213"/>
    <lineage>
        <taxon>Bacteria</taxon>
        <taxon>Bacillati</taxon>
        <taxon>Actinomycetota</taxon>
        <taxon>Actinomycetes</taxon>
        <taxon>Micrococcales</taxon>
        <taxon>Microbacteriaceae</taxon>
        <taxon>Subtercola</taxon>
    </lineage>
</organism>
<evidence type="ECO:0000256" key="5">
    <source>
        <dbReference type="ARBA" id="ARBA00024029"/>
    </source>
</evidence>
<comment type="caution">
    <text evidence="6">The sequence shown here is derived from an EMBL/GenBank/DDBJ whole genome shotgun (WGS) entry which is preliminary data.</text>
</comment>
<dbReference type="InterPro" id="IPR024087">
    <property type="entry name" value="Creatininase-like_sf"/>
</dbReference>
<dbReference type="SUPFAM" id="SSF102215">
    <property type="entry name" value="Creatininase"/>
    <property type="match status" value="1"/>
</dbReference>
<comment type="cofactor">
    <cofactor evidence="1">
        <name>Zn(2+)</name>
        <dbReference type="ChEBI" id="CHEBI:29105"/>
    </cofactor>
</comment>
<evidence type="ECO:0000256" key="2">
    <source>
        <dbReference type="ARBA" id="ARBA00022723"/>
    </source>
</evidence>
<dbReference type="InterPro" id="IPR003785">
    <property type="entry name" value="Creatininase/forma_Hydrolase"/>
</dbReference>
<name>A0A3E0VPQ6_9MICO</name>
<dbReference type="Pfam" id="PF02633">
    <property type="entry name" value="Creatininase"/>
    <property type="match status" value="1"/>
</dbReference>
<evidence type="ECO:0000256" key="4">
    <source>
        <dbReference type="ARBA" id="ARBA00022833"/>
    </source>
</evidence>